<organism evidence="3 4">
    <name type="scientific">Eragrostis curvula</name>
    <name type="common">weeping love grass</name>
    <dbReference type="NCBI Taxonomy" id="38414"/>
    <lineage>
        <taxon>Eukaryota</taxon>
        <taxon>Viridiplantae</taxon>
        <taxon>Streptophyta</taxon>
        <taxon>Embryophyta</taxon>
        <taxon>Tracheophyta</taxon>
        <taxon>Spermatophyta</taxon>
        <taxon>Magnoliopsida</taxon>
        <taxon>Liliopsida</taxon>
        <taxon>Poales</taxon>
        <taxon>Poaceae</taxon>
        <taxon>PACMAD clade</taxon>
        <taxon>Chloridoideae</taxon>
        <taxon>Eragrostideae</taxon>
        <taxon>Eragrostidinae</taxon>
        <taxon>Eragrostis</taxon>
    </lineage>
</organism>
<dbReference type="InterPro" id="IPR011676">
    <property type="entry name" value="DUF1618"/>
</dbReference>
<feature type="non-terminal residue" evidence="3">
    <location>
        <position position="1"/>
    </location>
</feature>
<dbReference type="Pfam" id="PF07762">
    <property type="entry name" value="DUF1618"/>
    <property type="match status" value="1"/>
</dbReference>
<dbReference type="OrthoDB" id="693495at2759"/>
<evidence type="ECO:0000259" key="2">
    <source>
        <dbReference type="Pfam" id="PF07762"/>
    </source>
</evidence>
<dbReference type="PANTHER" id="PTHR33074">
    <property type="entry name" value="EXPRESSED PROTEIN-RELATED"/>
    <property type="match status" value="1"/>
</dbReference>
<gene>
    <name evidence="3" type="ORF">EJB05_57956</name>
</gene>
<protein>
    <recommendedName>
        <fullName evidence="2">DUF1618 domain-containing protein</fullName>
    </recommendedName>
</protein>
<accession>A0A5J9SC09</accession>
<evidence type="ECO:0000256" key="1">
    <source>
        <dbReference type="SAM" id="MobiDB-lite"/>
    </source>
</evidence>
<feature type="domain" description="DUF1618" evidence="2">
    <location>
        <begin position="154"/>
        <end position="293"/>
    </location>
</feature>
<feature type="region of interest" description="Disordered" evidence="1">
    <location>
        <begin position="366"/>
        <end position="400"/>
    </location>
</feature>
<reference evidence="3 4" key="1">
    <citation type="journal article" date="2019" name="Sci. Rep.">
        <title>A high-quality genome of Eragrostis curvula grass provides insights into Poaceae evolution and supports new strategies to enhance forage quality.</title>
        <authorList>
            <person name="Carballo J."/>
            <person name="Santos B.A.C.M."/>
            <person name="Zappacosta D."/>
            <person name="Garbus I."/>
            <person name="Selva J.P."/>
            <person name="Gallo C.A."/>
            <person name="Diaz A."/>
            <person name="Albertini E."/>
            <person name="Caccamo M."/>
            <person name="Echenique V."/>
        </authorList>
    </citation>
    <scope>NUCLEOTIDE SEQUENCE [LARGE SCALE GENOMIC DNA]</scope>
    <source>
        <strain evidence="4">cv. Victoria</strain>
        <tissue evidence="3">Leaf</tissue>
    </source>
</reference>
<sequence>MESHVIATHDDCILFDVIVHERHGNFGCGNVHEVDYFLYEAEASRPPSLSLLPACYFPNLYDDRRDLPAKARGMDKDSTGLLRRGEDGLLVAELELPYNGPRDTAELCILQPGCCEWELRVVPIIFPNTGEPNKLMEGWRTDVVVPVSDRFLCWVDYLRGFLLGDMAEASPKLRYVALPIEPPEDSFDFDGRRNMKPSRKFGAVGAAAVKFVTVESRCCCGGPGSTTCVPGRFAFTVTTWTLNLMTMDEPTATWVKDGVLDCEDLWALPGYEDLPRVTVQYPIVSVDDPDVVCFTVCNDYRSYLDTEKRKVWLIEVDMRRKVLCSVVHFTSKDGLEGNQNRHGKRCLCPWLHPQLHPYLRHPLPRLSAGATPRPVPEPPAGVPPSPMPPRPAMASPLQAA</sequence>
<feature type="compositionally biased region" description="Pro residues" evidence="1">
    <location>
        <begin position="373"/>
        <end position="391"/>
    </location>
</feature>
<evidence type="ECO:0000313" key="3">
    <source>
        <dbReference type="EMBL" id="TVT96817.1"/>
    </source>
</evidence>
<dbReference type="AlphaFoldDB" id="A0A5J9SC09"/>
<evidence type="ECO:0000313" key="4">
    <source>
        <dbReference type="Proteomes" id="UP000324897"/>
    </source>
</evidence>
<proteinExistence type="predicted"/>
<comment type="caution">
    <text evidence="3">The sequence shown here is derived from an EMBL/GenBank/DDBJ whole genome shotgun (WGS) entry which is preliminary data.</text>
</comment>
<dbReference type="Proteomes" id="UP000324897">
    <property type="component" value="Unassembled WGS sequence"/>
</dbReference>
<keyword evidence="4" id="KW-1185">Reference proteome</keyword>
<dbReference type="Gramene" id="TVT96817">
    <property type="protein sequence ID" value="TVT96817"/>
    <property type="gene ID" value="EJB05_57956"/>
</dbReference>
<name>A0A5J9SC09_9POAL</name>
<dbReference type="PANTHER" id="PTHR33074:SF129">
    <property type="entry name" value="DUF1618 DOMAIN-CONTAINING PROTEIN"/>
    <property type="match status" value="1"/>
</dbReference>
<dbReference type="EMBL" id="RWGY01001122">
    <property type="protein sequence ID" value="TVT96817.1"/>
    <property type="molecule type" value="Genomic_DNA"/>
</dbReference>